<dbReference type="Gene3D" id="3.30.450.30">
    <property type="entry name" value="Dynein light chain 2a, cytoplasmic"/>
    <property type="match status" value="1"/>
</dbReference>
<evidence type="ECO:0000256" key="1">
    <source>
        <dbReference type="ARBA" id="ARBA00005356"/>
    </source>
</evidence>
<sequence length="121" mass="13020">MTAQESFQALTQPYFEKGLKAALLTDREGVVVLECISPEAPEGIKDPALSTAFSIANNQASKMGLKKNNSIIGIYGTHQVIQIDNYPLIITLVALSTANTGKYLKVPTGNKTTLVILIKTL</sequence>
<comment type="similarity">
    <text evidence="1">Belongs to the LAMTOR3 family.</text>
</comment>
<accession>A0A8H7PGW2</accession>
<evidence type="ECO:0000313" key="3">
    <source>
        <dbReference type="Proteomes" id="UP000654370"/>
    </source>
</evidence>
<dbReference type="GO" id="GO:0071230">
    <property type="term" value="P:cellular response to amino acid stimulus"/>
    <property type="evidence" value="ECO:0007669"/>
    <property type="project" value="TreeGrafter"/>
</dbReference>
<protein>
    <submittedName>
        <fullName evidence="2">Uncharacterized protein</fullName>
    </submittedName>
</protein>
<keyword evidence="3" id="KW-1185">Reference proteome</keyword>
<dbReference type="SUPFAM" id="SSF103196">
    <property type="entry name" value="Roadblock/LC7 domain"/>
    <property type="match status" value="1"/>
</dbReference>
<gene>
    <name evidence="2" type="ORF">INT43_005167</name>
</gene>
<dbReference type="Proteomes" id="UP000654370">
    <property type="component" value="Unassembled WGS sequence"/>
</dbReference>
<dbReference type="EMBL" id="JAEPQZ010000014">
    <property type="protein sequence ID" value="KAG2173747.1"/>
    <property type="molecule type" value="Genomic_DNA"/>
</dbReference>
<dbReference type="GO" id="GO:0032008">
    <property type="term" value="P:positive regulation of TOR signaling"/>
    <property type="evidence" value="ECO:0007669"/>
    <property type="project" value="TreeGrafter"/>
</dbReference>
<reference evidence="2" key="1">
    <citation type="submission" date="2020-12" db="EMBL/GenBank/DDBJ databases">
        <title>Metabolic potential, ecology and presence of endohyphal bacteria is reflected in genomic diversity of Mucoromycotina.</title>
        <authorList>
            <person name="Muszewska A."/>
            <person name="Okrasinska A."/>
            <person name="Steczkiewicz K."/>
            <person name="Drgas O."/>
            <person name="Orlowska M."/>
            <person name="Perlinska-Lenart U."/>
            <person name="Aleksandrzak-Piekarczyk T."/>
            <person name="Szatraj K."/>
            <person name="Zielenkiewicz U."/>
            <person name="Pilsyk S."/>
            <person name="Malc E."/>
            <person name="Mieczkowski P."/>
            <person name="Kruszewska J.S."/>
            <person name="Biernat P."/>
            <person name="Pawlowska J."/>
        </authorList>
    </citation>
    <scope>NUCLEOTIDE SEQUENCE</scope>
    <source>
        <strain evidence="2">WA0000067209</strain>
    </source>
</reference>
<evidence type="ECO:0000313" key="2">
    <source>
        <dbReference type="EMBL" id="KAG2173747.1"/>
    </source>
</evidence>
<dbReference type="PANTHER" id="PTHR13378:SF1">
    <property type="entry name" value="RAGULATOR COMPLEX PROTEIN LAMTOR3"/>
    <property type="match status" value="1"/>
</dbReference>
<comment type="caution">
    <text evidence="2">The sequence shown here is derived from an EMBL/GenBank/DDBJ whole genome shotgun (WGS) entry which is preliminary data.</text>
</comment>
<dbReference type="PANTHER" id="PTHR13378">
    <property type="entry name" value="REGULATOR COMPLEX PROTEIN LAMTOR3"/>
    <property type="match status" value="1"/>
</dbReference>
<dbReference type="InterPro" id="IPR015019">
    <property type="entry name" value="LAMTOR3"/>
</dbReference>
<dbReference type="OrthoDB" id="343907at2759"/>
<dbReference type="AlphaFoldDB" id="A0A8H7PGW2"/>
<dbReference type="SMART" id="SM01278">
    <property type="entry name" value="MAPKK1_Int"/>
    <property type="match status" value="1"/>
</dbReference>
<name>A0A8H7PGW2_MORIS</name>
<dbReference type="Pfam" id="PF08923">
    <property type="entry name" value="MAPKK1_Int"/>
    <property type="match status" value="1"/>
</dbReference>
<dbReference type="GO" id="GO:0071986">
    <property type="term" value="C:Ragulator complex"/>
    <property type="evidence" value="ECO:0007669"/>
    <property type="project" value="TreeGrafter"/>
</dbReference>
<proteinExistence type="inferred from homology"/>
<organism evidence="2 3">
    <name type="scientific">Mortierella isabellina</name>
    <name type="common">Filamentous fungus</name>
    <name type="synonym">Umbelopsis isabellina</name>
    <dbReference type="NCBI Taxonomy" id="91625"/>
    <lineage>
        <taxon>Eukaryota</taxon>
        <taxon>Fungi</taxon>
        <taxon>Fungi incertae sedis</taxon>
        <taxon>Mucoromycota</taxon>
        <taxon>Mucoromycotina</taxon>
        <taxon>Umbelopsidomycetes</taxon>
        <taxon>Umbelopsidales</taxon>
        <taxon>Umbelopsidaceae</taxon>
        <taxon>Umbelopsis</taxon>
    </lineage>
</organism>